<evidence type="ECO:0000256" key="2">
    <source>
        <dbReference type="ARBA" id="ARBA00006015"/>
    </source>
</evidence>
<keyword evidence="10 11" id="KW-0539">Nucleus</keyword>
<dbReference type="SUPFAM" id="SSF52172">
    <property type="entry name" value="CheY-like"/>
    <property type="match status" value="1"/>
</dbReference>
<evidence type="ECO:0000256" key="6">
    <source>
        <dbReference type="ARBA" id="ARBA00023015"/>
    </source>
</evidence>
<dbReference type="Gene3D" id="1.10.10.60">
    <property type="entry name" value="Homeodomain-like"/>
    <property type="match status" value="1"/>
</dbReference>
<proteinExistence type="inferred from homology"/>
<dbReference type="InterPro" id="IPR017053">
    <property type="entry name" value="Response_reg_B-typ_pln"/>
</dbReference>
<feature type="domain" description="Response regulatory" evidence="14">
    <location>
        <begin position="21"/>
        <end position="136"/>
    </location>
</feature>
<sequence>MNAKDITDGVANEDRFPEVLRVLAVDDDPICLEVLEKMLRKCQYQVTTTNQAVTALKMLRENKNKYDLVISDVNMPDMDGFKLLELVGLEMDLPVIMLSAHSDKELVYKGIIHGAVDYLIKPVRMEVLKNIWQHVIRKKNFNPKDPSGPSVQEKTRDKAGEGGQGVSSGSSDQNDKVNRKRKDQEEEDEEEEENGHENEESGAQKKPRVVWSVELHKKFVAAVNQLGPEKAVPKKILDMMNVEGLTRENVASHLQKYRLYLKRISVTSQQGMVAAFGAKDSSYFRMSALDGFGDFRSLSGPGRYSTASLSSYTPGGMLGRLNSTAALTLRGIASSGLFQSVNPQGSSSCVNPIGQRQASFLPANQNVNFFQGITPSLENQQSKPITHIGDYSHNDGTAGFALAAGFPDVGVSINASLGNSPTSASINPKLVQGNLQPCQSRSTFAAQSSLNMPSLDQDCFDVGISGSSNFLDHNRCNENWQSSVELPKFPSNPFPLDDHFSHDPLSSSTSRENLPLTSPHIDNTPIDFSPSGAIATSLDDSRLDMQSQATSIGNVVQNMNYMSKQRWEEHSHDYKSSVSNSIGIVNPLASDSGVGPLSQSLDYRKRFDASLLGQLNSVIPPSFRHSELQKSLDAKIRSSDEFLSEQAKSQNGFMQNNFETLDDMMTTMTKRV</sequence>
<dbReference type="PANTHER" id="PTHR43874:SF205">
    <property type="entry name" value="TWO-COMPONENT RESPONSE REGULATOR ORR23"/>
    <property type="match status" value="1"/>
</dbReference>
<keyword evidence="6 11" id="KW-0805">Transcription regulation</keyword>
<dbReference type="InterPro" id="IPR001005">
    <property type="entry name" value="SANT/Myb"/>
</dbReference>
<dbReference type="Pfam" id="PF00249">
    <property type="entry name" value="Myb_DNA-binding"/>
    <property type="match status" value="1"/>
</dbReference>
<dbReference type="PIRSF" id="PIRSF036392">
    <property type="entry name" value="RR_ARR_type-B"/>
    <property type="match status" value="1"/>
</dbReference>
<feature type="domain" description="HTH myb-type" evidence="15">
    <location>
        <begin position="203"/>
        <end position="262"/>
    </location>
</feature>
<evidence type="ECO:0000259" key="15">
    <source>
        <dbReference type="PROSITE" id="PS51294"/>
    </source>
</evidence>
<dbReference type="InterPro" id="IPR011006">
    <property type="entry name" value="CheY-like_superfamily"/>
</dbReference>
<dbReference type="Pfam" id="PF00072">
    <property type="entry name" value="Response_reg"/>
    <property type="match status" value="1"/>
</dbReference>
<keyword evidence="7 11" id="KW-0238">DNA-binding</keyword>
<dbReference type="PROSITE" id="PS51294">
    <property type="entry name" value="HTH_MYB"/>
    <property type="match status" value="1"/>
</dbReference>
<keyword evidence="3 12" id="KW-0597">Phosphoprotein</keyword>
<feature type="compositionally biased region" description="Polar residues" evidence="13">
    <location>
        <begin position="504"/>
        <end position="516"/>
    </location>
</feature>
<dbReference type="GO" id="GO:0000160">
    <property type="term" value="P:phosphorelay signal transduction system"/>
    <property type="evidence" value="ECO:0007669"/>
    <property type="project" value="UniProtKB-KW"/>
</dbReference>
<dbReference type="InterPro" id="IPR009057">
    <property type="entry name" value="Homeodomain-like_sf"/>
</dbReference>
<keyword evidence="8 11" id="KW-0010">Activator</keyword>
<evidence type="ECO:0000259" key="14">
    <source>
        <dbReference type="PROSITE" id="PS50110"/>
    </source>
</evidence>
<evidence type="ECO:0000256" key="11">
    <source>
        <dbReference type="PIRNR" id="PIRNR036392"/>
    </source>
</evidence>
<evidence type="ECO:0000256" key="1">
    <source>
        <dbReference type="ARBA" id="ARBA00004123"/>
    </source>
</evidence>
<comment type="function">
    <text evidence="11">Transcriptional activator that binds specific DNA sequence.</text>
</comment>
<organism evidence="16 17">
    <name type="scientific">Erythroxylum novogranatense</name>
    <dbReference type="NCBI Taxonomy" id="1862640"/>
    <lineage>
        <taxon>Eukaryota</taxon>
        <taxon>Viridiplantae</taxon>
        <taxon>Streptophyta</taxon>
        <taxon>Embryophyta</taxon>
        <taxon>Tracheophyta</taxon>
        <taxon>Spermatophyta</taxon>
        <taxon>Magnoliopsida</taxon>
        <taxon>eudicotyledons</taxon>
        <taxon>Gunneridae</taxon>
        <taxon>Pentapetalae</taxon>
        <taxon>rosids</taxon>
        <taxon>fabids</taxon>
        <taxon>Malpighiales</taxon>
        <taxon>Erythroxylaceae</taxon>
        <taxon>Erythroxylum</taxon>
    </lineage>
</organism>
<accession>A0AAV8SLX3</accession>
<dbReference type="SUPFAM" id="SSF46689">
    <property type="entry name" value="Homeodomain-like"/>
    <property type="match status" value="1"/>
</dbReference>
<dbReference type="NCBIfam" id="TIGR01557">
    <property type="entry name" value="myb_SHAQKYF"/>
    <property type="match status" value="1"/>
</dbReference>
<dbReference type="CDD" id="cd17584">
    <property type="entry name" value="REC_typeB_ARR-like"/>
    <property type="match status" value="1"/>
</dbReference>
<dbReference type="GO" id="GO:0009736">
    <property type="term" value="P:cytokinin-activated signaling pathway"/>
    <property type="evidence" value="ECO:0007669"/>
    <property type="project" value="UniProtKB-KW"/>
</dbReference>
<dbReference type="Proteomes" id="UP001159364">
    <property type="component" value="Linkage Group LG10"/>
</dbReference>
<comment type="similarity">
    <text evidence="2">Belongs to the ARR family. Type-B subfamily.</text>
</comment>
<evidence type="ECO:0000313" key="16">
    <source>
        <dbReference type="EMBL" id="KAJ8753262.1"/>
    </source>
</evidence>
<dbReference type="InterPro" id="IPR045279">
    <property type="entry name" value="ARR-like"/>
</dbReference>
<evidence type="ECO:0000256" key="7">
    <source>
        <dbReference type="ARBA" id="ARBA00023125"/>
    </source>
</evidence>
<comment type="caution">
    <text evidence="16">The sequence shown here is derived from an EMBL/GenBank/DDBJ whole genome shotgun (WGS) entry which is preliminary data.</text>
</comment>
<keyword evidence="4" id="KW-0932">Cytokinin signaling pathway</keyword>
<evidence type="ECO:0000256" key="4">
    <source>
        <dbReference type="ARBA" id="ARBA00022864"/>
    </source>
</evidence>
<dbReference type="SMART" id="SM00448">
    <property type="entry name" value="REC"/>
    <property type="match status" value="1"/>
</dbReference>
<keyword evidence="5 11" id="KW-0902">Two-component regulatory system</keyword>
<evidence type="ECO:0000256" key="10">
    <source>
        <dbReference type="ARBA" id="ARBA00023242"/>
    </source>
</evidence>
<evidence type="ECO:0000256" key="5">
    <source>
        <dbReference type="ARBA" id="ARBA00023012"/>
    </source>
</evidence>
<feature type="region of interest" description="Disordered" evidence="13">
    <location>
        <begin position="497"/>
        <end position="528"/>
    </location>
</feature>
<evidence type="ECO:0000256" key="13">
    <source>
        <dbReference type="SAM" id="MobiDB-lite"/>
    </source>
</evidence>
<evidence type="ECO:0000256" key="12">
    <source>
        <dbReference type="PROSITE-ProRule" id="PRU00169"/>
    </source>
</evidence>
<feature type="modified residue" description="4-aspartylphosphate" evidence="12">
    <location>
        <position position="72"/>
    </location>
</feature>
<gene>
    <name evidence="16" type="ORF">K2173_017880</name>
</gene>
<comment type="subcellular location">
    <subcellularLocation>
        <location evidence="1 11">Nucleus</location>
    </subcellularLocation>
</comment>
<feature type="region of interest" description="Disordered" evidence="13">
    <location>
        <begin position="139"/>
        <end position="206"/>
    </location>
</feature>
<dbReference type="FunFam" id="1.10.10.60:FF:000007">
    <property type="entry name" value="Two-component response regulator"/>
    <property type="match status" value="1"/>
</dbReference>
<dbReference type="Gene3D" id="3.40.50.2300">
    <property type="match status" value="1"/>
</dbReference>
<dbReference type="GO" id="GO:0003700">
    <property type="term" value="F:DNA-binding transcription factor activity"/>
    <property type="evidence" value="ECO:0007669"/>
    <property type="project" value="UniProtKB-UniRule"/>
</dbReference>
<dbReference type="AlphaFoldDB" id="A0AAV8SLX3"/>
<keyword evidence="9 11" id="KW-0804">Transcription</keyword>
<dbReference type="GO" id="GO:0005634">
    <property type="term" value="C:nucleus"/>
    <property type="evidence" value="ECO:0007669"/>
    <property type="project" value="UniProtKB-SubCell"/>
</dbReference>
<dbReference type="EMBL" id="JAIWQS010000010">
    <property type="protein sequence ID" value="KAJ8753262.1"/>
    <property type="molecule type" value="Genomic_DNA"/>
</dbReference>
<dbReference type="InterPro" id="IPR006447">
    <property type="entry name" value="Myb_dom_plants"/>
</dbReference>
<evidence type="ECO:0000256" key="9">
    <source>
        <dbReference type="ARBA" id="ARBA00023163"/>
    </source>
</evidence>
<dbReference type="InterPro" id="IPR001789">
    <property type="entry name" value="Sig_transdc_resp-reg_receiver"/>
</dbReference>
<keyword evidence="17" id="KW-1185">Reference proteome</keyword>
<evidence type="ECO:0000256" key="3">
    <source>
        <dbReference type="ARBA" id="ARBA00022553"/>
    </source>
</evidence>
<dbReference type="InterPro" id="IPR017930">
    <property type="entry name" value="Myb_dom"/>
</dbReference>
<evidence type="ECO:0000313" key="17">
    <source>
        <dbReference type="Proteomes" id="UP001159364"/>
    </source>
</evidence>
<reference evidence="16 17" key="1">
    <citation type="submission" date="2021-09" db="EMBL/GenBank/DDBJ databases">
        <title>Genomic insights and catalytic innovation underlie evolution of tropane alkaloids biosynthesis.</title>
        <authorList>
            <person name="Wang Y.-J."/>
            <person name="Tian T."/>
            <person name="Huang J.-P."/>
            <person name="Huang S.-X."/>
        </authorList>
    </citation>
    <scope>NUCLEOTIDE SEQUENCE [LARGE SCALE GENOMIC DNA]</scope>
    <source>
        <strain evidence="16">KIB-2018</strain>
        <tissue evidence="16">Leaf</tissue>
    </source>
</reference>
<protein>
    <recommendedName>
        <fullName evidence="11">Two-component response regulator</fullName>
    </recommendedName>
</protein>
<name>A0AAV8SLX3_9ROSI</name>
<dbReference type="GO" id="GO:0003677">
    <property type="term" value="F:DNA binding"/>
    <property type="evidence" value="ECO:0007669"/>
    <property type="project" value="UniProtKB-KW"/>
</dbReference>
<feature type="compositionally biased region" description="Acidic residues" evidence="13">
    <location>
        <begin position="185"/>
        <end position="194"/>
    </location>
</feature>
<dbReference type="PANTHER" id="PTHR43874">
    <property type="entry name" value="TWO-COMPONENT RESPONSE REGULATOR"/>
    <property type="match status" value="1"/>
</dbReference>
<evidence type="ECO:0000256" key="8">
    <source>
        <dbReference type="ARBA" id="ARBA00023159"/>
    </source>
</evidence>
<dbReference type="PROSITE" id="PS50110">
    <property type="entry name" value="RESPONSE_REGULATORY"/>
    <property type="match status" value="1"/>
</dbReference>